<protein>
    <submittedName>
        <fullName evidence="1">ISKra4 family transposase</fullName>
    </submittedName>
</protein>
<dbReference type="OrthoDB" id="9204559at2"/>
<name>A0A2S6EYA0_LEGPN</name>
<dbReference type="AlphaFoldDB" id="A0A2S6EYA0"/>
<reference evidence="1 2" key="1">
    <citation type="submission" date="2018-02" db="EMBL/GenBank/DDBJ databases">
        <title>Draft genome sequences of four Legionella pneumophila clinical strains isolated in Ontario.</title>
        <authorList>
            <person name="Fortuna A."/>
            <person name="Ramnarine R."/>
            <person name="Li A."/>
            <person name="Frantz C."/>
            <person name="Mallo G."/>
        </authorList>
    </citation>
    <scope>NUCLEOTIDE SEQUENCE [LARGE SCALE GENOMIC DNA]</scope>
    <source>
        <strain evidence="1 2">LG61</strain>
    </source>
</reference>
<evidence type="ECO:0000313" key="1">
    <source>
        <dbReference type="EMBL" id="PPK30141.1"/>
    </source>
</evidence>
<gene>
    <name evidence="1" type="ORF">C3928_09875</name>
</gene>
<dbReference type="Proteomes" id="UP000239239">
    <property type="component" value="Unassembled WGS sequence"/>
</dbReference>
<sequence length="443" mass="49850">MLDSENVIQDELNQAGCIATEELLKKFDTDGEAIQLGSVKMTTKGQVLKLYQTPYGEIAVPRHVYQTSSGGATFCPLERDARIILTSTPRFASQVSHKMSDLSAPAVQKDLARNHHRAVSHRVLQRLAEAVGSVVQIKEETWSYTVPNIEDTMITTMSIGLDGTCMLMCGGHYRQAMVGTIALYDNMGERQHTMYIAAAPEYGKETFKARLTREIERAIALYPSAVKIGVADGAHDNWDYLIKHTDKQILDFYHATEYLADVADTIFSLPIERKRWLDDRCHELKHTMGSAKLILEEMKKFEQNILNDQPIIWVSSNSDNEIKGLLLKQIDYSIKEKSKTSHSKKNREIKQKSLRAAITYFTNNIEKSRMNYAESVALNYPIGSGVTEAACKTIVKQRLGQSGMQWKDKGAGIILSLRALTHSTGRWEQFWSKVNQCGFSMAS</sequence>
<proteinExistence type="predicted"/>
<evidence type="ECO:0000313" key="2">
    <source>
        <dbReference type="Proteomes" id="UP000239239"/>
    </source>
</evidence>
<dbReference type="EMBL" id="PQWY01000014">
    <property type="protein sequence ID" value="PPK30141.1"/>
    <property type="molecule type" value="Genomic_DNA"/>
</dbReference>
<organism evidence="1 2">
    <name type="scientific">Legionella pneumophila</name>
    <dbReference type="NCBI Taxonomy" id="446"/>
    <lineage>
        <taxon>Bacteria</taxon>
        <taxon>Pseudomonadati</taxon>
        <taxon>Pseudomonadota</taxon>
        <taxon>Gammaproteobacteria</taxon>
        <taxon>Legionellales</taxon>
        <taxon>Legionellaceae</taxon>
        <taxon>Legionella</taxon>
    </lineage>
</organism>
<accession>A0A2S6EYA0</accession>
<comment type="caution">
    <text evidence="1">The sequence shown here is derived from an EMBL/GenBank/DDBJ whole genome shotgun (WGS) entry which is preliminary data.</text>
</comment>